<keyword evidence="2" id="KW-1185">Reference proteome</keyword>
<evidence type="ECO:0000313" key="1">
    <source>
        <dbReference type="EMBL" id="TNC61412.1"/>
    </source>
</evidence>
<protein>
    <submittedName>
        <fullName evidence="1">Uncharacterized protein</fullName>
    </submittedName>
</protein>
<reference evidence="1 2" key="1">
    <citation type="submission" date="2019-06" db="EMBL/GenBank/DDBJ databases">
        <authorList>
            <person name="Jiang L."/>
        </authorList>
    </citation>
    <scope>NUCLEOTIDE SEQUENCE [LARGE SCALE GENOMIC DNA]</scope>
    <source>
        <strain evidence="1 2">YIM 48858</strain>
    </source>
</reference>
<accession>A0A5C4N3Y2</accession>
<name>A0A5C4N3Y2_9RHOB</name>
<dbReference type="Proteomes" id="UP000305709">
    <property type="component" value="Unassembled WGS sequence"/>
</dbReference>
<dbReference type="AlphaFoldDB" id="A0A5C4N3Y2"/>
<gene>
    <name evidence="1" type="ORF">FHG71_21175</name>
</gene>
<dbReference type="EMBL" id="VDFV01000067">
    <property type="protein sequence ID" value="TNC61412.1"/>
    <property type="molecule type" value="Genomic_DNA"/>
</dbReference>
<comment type="caution">
    <text evidence="1">The sequence shown here is derived from an EMBL/GenBank/DDBJ whole genome shotgun (WGS) entry which is preliminary data.</text>
</comment>
<sequence length="97" mass="10559">MKKNLQSVAASLSAVAAQLPTQHVQPAAAARPVPVEASASTELVVQFSFGLRKSQRRELQRLAADADMTMRAFILSALKERGLTVTEEDLLDLRRKG</sequence>
<proteinExistence type="predicted"/>
<organism evidence="1 2">
    <name type="scientific">Rubellimicrobium roseum</name>
    <dbReference type="NCBI Taxonomy" id="687525"/>
    <lineage>
        <taxon>Bacteria</taxon>
        <taxon>Pseudomonadati</taxon>
        <taxon>Pseudomonadota</taxon>
        <taxon>Alphaproteobacteria</taxon>
        <taxon>Rhodobacterales</taxon>
        <taxon>Roseobacteraceae</taxon>
        <taxon>Rubellimicrobium</taxon>
    </lineage>
</organism>
<evidence type="ECO:0000313" key="2">
    <source>
        <dbReference type="Proteomes" id="UP000305709"/>
    </source>
</evidence>
<dbReference type="RefSeq" id="WP_139083686.1">
    <property type="nucleotide sequence ID" value="NZ_VDFV01000067.1"/>
</dbReference>
<dbReference type="OrthoDB" id="9862220at2"/>